<protein>
    <recommendedName>
        <fullName evidence="3">TsaA-like domain-containing protein</fullName>
    </recommendedName>
</protein>
<dbReference type="PATRIC" id="fig|565050.3.peg.118"/>
<dbReference type="InterPro" id="IPR040372">
    <property type="entry name" value="YaeB-like"/>
</dbReference>
<gene>
    <name evidence="4" type="ordered locus">CCNA_00119</name>
</gene>
<dbReference type="PANTHER" id="PTHR12818">
    <property type="entry name" value="TRNA (ADENINE(37)-N6)-METHYLTRANSFERASE"/>
    <property type="match status" value="1"/>
</dbReference>
<dbReference type="CDD" id="cd09281">
    <property type="entry name" value="UPF0066"/>
    <property type="match status" value="1"/>
</dbReference>
<dbReference type="InterPro" id="IPR023370">
    <property type="entry name" value="TrmO-like_N"/>
</dbReference>
<name>A0A0H3C592_CAUVN</name>
<dbReference type="Proteomes" id="UP000001364">
    <property type="component" value="Chromosome"/>
</dbReference>
<accession>A0A0H3C592</accession>
<dbReference type="PANTHER" id="PTHR12818:SF0">
    <property type="entry name" value="TRNA (ADENINE(37)-N6)-METHYLTRANSFERASE"/>
    <property type="match status" value="1"/>
</dbReference>
<evidence type="ECO:0000259" key="3">
    <source>
        <dbReference type="PROSITE" id="PS51668"/>
    </source>
</evidence>
<evidence type="ECO:0000256" key="1">
    <source>
        <dbReference type="ARBA" id="ARBA00022691"/>
    </source>
</evidence>
<reference evidence="4 5" key="1">
    <citation type="journal article" date="2010" name="J. Bacteriol.">
        <title>The genetic basis of laboratory adaptation in Caulobacter crescentus.</title>
        <authorList>
            <person name="Marks M.E."/>
            <person name="Castro-Rojas C.M."/>
            <person name="Teiling C."/>
            <person name="Du L."/>
            <person name="Kapatral V."/>
            <person name="Walunas T.L."/>
            <person name="Crosson S."/>
        </authorList>
    </citation>
    <scope>NUCLEOTIDE SEQUENCE [LARGE SCALE GENOMIC DNA]</scope>
    <source>
        <strain evidence="5">NA1000 / CB15N</strain>
    </source>
</reference>
<dbReference type="RefSeq" id="YP_002515494.1">
    <property type="nucleotide sequence ID" value="NC_011916.1"/>
</dbReference>
<proteinExistence type="inferred from homology"/>
<sequence length="153" mass="17001">MSILMTPIGRVQGGRTVPEDDDWGDSRARIVLDPARFDDEALMGLDSFSHAEIVYVFDKVGDDQIVTGARHPRGNKDWPRIGIFAQRGKNRPNRIGVTVCEIVSVAGRVLEVRGLDAIDGTPVLDIKPVMSGFAPRGEVREPDWAKAIMEQYW</sequence>
<dbReference type="GeneID" id="7332373"/>
<evidence type="ECO:0000313" key="4">
    <source>
        <dbReference type="EMBL" id="ACL93586.1"/>
    </source>
</evidence>
<dbReference type="RefSeq" id="WP_010918009.1">
    <property type="nucleotide sequence ID" value="NC_011916.1"/>
</dbReference>
<organism evidence="4 5">
    <name type="scientific">Caulobacter vibrioides (strain NA1000 / CB15N)</name>
    <name type="common">Caulobacter crescentus</name>
    <dbReference type="NCBI Taxonomy" id="565050"/>
    <lineage>
        <taxon>Bacteria</taxon>
        <taxon>Pseudomonadati</taxon>
        <taxon>Pseudomonadota</taxon>
        <taxon>Alphaproteobacteria</taxon>
        <taxon>Caulobacterales</taxon>
        <taxon>Caulobacteraceae</taxon>
        <taxon>Caulobacter</taxon>
    </lineage>
</organism>
<dbReference type="EMBL" id="CP001340">
    <property type="protein sequence ID" value="ACL93586.1"/>
    <property type="molecule type" value="Genomic_DNA"/>
</dbReference>
<evidence type="ECO:0000256" key="2">
    <source>
        <dbReference type="ARBA" id="ARBA00033753"/>
    </source>
</evidence>
<dbReference type="Gene3D" id="2.40.30.70">
    <property type="entry name" value="YaeB-like"/>
    <property type="match status" value="1"/>
</dbReference>
<feature type="domain" description="TsaA-like" evidence="3">
    <location>
        <begin position="5"/>
        <end position="138"/>
    </location>
</feature>
<evidence type="ECO:0000313" key="5">
    <source>
        <dbReference type="Proteomes" id="UP000001364"/>
    </source>
</evidence>
<dbReference type="PROSITE" id="PS51668">
    <property type="entry name" value="TSAA_2"/>
    <property type="match status" value="1"/>
</dbReference>
<dbReference type="AlphaFoldDB" id="A0A0H3C592"/>
<dbReference type="SUPFAM" id="SSF118196">
    <property type="entry name" value="YaeB-like"/>
    <property type="match status" value="1"/>
</dbReference>
<dbReference type="SMR" id="A0A0H3C592"/>
<dbReference type="KEGG" id="ccs:CCNA_00119"/>
<dbReference type="Pfam" id="PF01980">
    <property type="entry name" value="TrmO_N"/>
    <property type="match status" value="1"/>
</dbReference>
<comment type="similarity">
    <text evidence="2">Belongs to the tRNA methyltransferase O family.</text>
</comment>
<dbReference type="InterPro" id="IPR036413">
    <property type="entry name" value="YaeB-like_sf"/>
</dbReference>
<keyword evidence="1" id="KW-0949">S-adenosyl-L-methionine</keyword>
<dbReference type="PhylomeDB" id="A0A0H3C592"/>
<dbReference type="OrthoDB" id="9804309at2"/>
<dbReference type="InterPro" id="IPR036414">
    <property type="entry name" value="YaeB_N_sf"/>
</dbReference>
<keyword evidence="5" id="KW-1185">Reference proteome</keyword>
<dbReference type="HOGENOM" id="CLU_013458_2_1_5"/>